<evidence type="ECO:0000313" key="2">
    <source>
        <dbReference type="Proteomes" id="UP000327387"/>
    </source>
</evidence>
<name>A0A5J6TAI7_9CAUD</name>
<organism evidence="1 2">
    <name type="scientific">Salmonella phage vB_SenS_SB10</name>
    <dbReference type="NCBI Taxonomy" id="2591134"/>
    <lineage>
        <taxon>Viruses</taxon>
        <taxon>Duplodnaviria</taxon>
        <taxon>Heunggongvirae</taxon>
        <taxon>Uroviricota</taxon>
        <taxon>Caudoviricetes</taxon>
        <taxon>Demerecviridae</taxon>
        <taxon>Markadamsvirinae</taxon>
        <taxon>Epseptimavirus</taxon>
        <taxon>Epseptimavirus SB10</taxon>
        <taxon>Epseptimavirus fuchur</taxon>
    </lineage>
</organism>
<evidence type="ECO:0000313" key="1">
    <source>
        <dbReference type="EMBL" id="QFG07475.1"/>
    </source>
</evidence>
<dbReference type="RefSeq" id="YP_011651689.1">
    <property type="nucleotide sequence ID" value="NC_101270.1"/>
</dbReference>
<reference evidence="1 2" key="1">
    <citation type="submission" date="2019-05" db="EMBL/GenBank/DDBJ databases">
        <title>Whole genome sequence analysis of broad host range Salmonella enterica bacteriophages.</title>
        <authorList>
            <person name="Bhandare S.G."/>
            <person name="Colavecchio A."/>
            <person name="Emond-Rheault J.-G."/>
            <person name="Hamel J."/>
            <person name="Kukavica-Ibrulj I."/>
            <person name="Boyle B."/>
            <person name="Levesque R.C."/>
            <person name="Goodridge L."/>
        </authorList>
    </citation>
    <scope>NUCLEOTIDE SEQUENCE [LARGE SCALE GENOMIC DNA]</scope>
</reference>
<protein>
    <submittedName>
        <fullName evidence="1">Uncharacterized protein</fullName>
    </submittedName>
</protein>
<dbReference type="EMBL" id="MK947458">
    <property type="protein sequence ID" value="QFG07475.1"/>
    <property type="molecule type" value="Genomic_DNA"/>
</dbReference>
<keyword evidence="2" id="KW-1185">Reference proteome</keyword>
<sequence>MEKPIIPTITKYCNFESLGWAGFIDVEGIRSISPAFEEDNRLFIIISYENG</sequence>
<dbReference type="Proteomes" id="UP000327387">
    <property type="component" value="Segment"/>
</dbReference>
<proteinExistence type="predicted"/>
<accession>A0A5J6TAI7</accession>